<dbReference type="KEGG" id="rpm:RSPPHO_01887"/>
<dbReference type="PANTHER" id="PTHR30406">
    <property type="entry name" value="SULFATE TRANSPORT SYSTEM PERMEASE PROTEIN"/>
    <property type="match status" value="1"/>
</dbReference>
<evidence type="ECO:0000313" key="11">
    <source>
        <dbReference type="EMBL" id="CCG08513.1"/>
    </source>
</evidence>
<dbReference type="InterPro" id="IPR035906">
    <property type="entry name" value="MetI-like_sf"/>
</dbReference>
<keyword evidence="6" id="KW-0764">Sulfate transport</keyword>
<keyword evidence="7 9" id="KW-0472">Membrane</keyword>
<dbReference type="PANTHER" id="PTHR30406:SF8">
    <property type="entry name" value="SULFATE TRANSPORT SYSTEM PERMEASE PROTEIN CYST"/>
    <property type="match status" value="1"/>
</dbReference>
<reference evidence="11 12" key="1">
    <citation type="submission" date="2012-02" db="EMBL/GenBank/DDBJ databases">
        <title>Shotgun genome sequence of Phaeospirillum photometricum DSM 122.</title>
        <authorList>
            <person name="Duquesne K."/>
            <person name="Sturgis J."/>
        </authorList>
    </citation>
    <scope>NUCLEOTIDE SEQUENCE [LARGE SCALE GENOMIC DNA]</scope>
    <source>
        <strain evidence="12">DSM122</strain>
    </source>
</reference>
<dbReference type="SUPFAM" id="SSF161098">
    <property type="entry name" value="MetI-like"/>
    <property type="match status" value="1"/>
</dbReference>
<accession>H6SKJ8</accession>
<dbReference type="AlphaFoldDB" id="H6SKJ8"/>
<evidence type="ECO:0000256" key="2">
    <source>
        <dbReference type="ARBA" id="ARBA00011779"/>
    </source>
</evidence>
<name>H6SKJ8_PARPM</name>
<feature type="transmembrane region" description="Helical" evidence="9">
    <location>
        <begin position="120"/>
        <end position="138"/>
    </location>
</feature>
<evidence type="ECO:0000256" key="3">
    <source>
        <dbReference type="ARBA" id="ARBA00022448"/>
    </source>
</evidence>
<evidence type="ECO:0000256" key="9">
    <source>
        <dbReference type="RuleBase" id="RU363032"/>
    </source>
</evidence>
<dbReference type="STRING" id="1150469.RSPPHO_01887"/>
<evidence type="ECO:0000256" key="7">
    <source>
        <dbReference type="ARBA" id="ARBA00023136"/>
    </source>
</evidence>
<evidence type="ECO:0000256" key="4">
    <source>
        <dbReference type="ARBA" id="ARBA00022692"/>
    </source>
</evidence>
<gene>
    <name evidence="11" type="ORF">RSPPHO_01887</name>
</gene>
<dbReference type="Proteomes" id="UP000033220">
    <property type="component" value="Chromosome DSM 122"/>
</dbReference>
<keyword evidence="12" id="KW-1185">Reference proteome</keyword>
<keyword evidence="4 9" id="KW-0812">Transmembrane</keyword>
<dbReference type="GO" id="GO:0005886">
    <property type="term" value="C:plasma membrane"/>
    <property type="evidence" value="ECO:0007669"/>
    <property type="project" value="UniProtKB-SubCell"/>
</dbReference>
<evidence type="ECO:0000256" key="8">
    <source>
        <dbReference type="ARBA" id="ARBA00025323"/>
    </source>
</evidence>
<comment type="subunit">
    <text evidence="2">The complex is composed of two ATP-binding proteins (CysA), two transmembrane proteins (CysT and CysW) and a solute-binding protein (CysP).</text>
</comment>
<dbReference type="PROSITE" id="PS50928">
    <property type="entry name" value="ABC_TM1"/>
    <property type="match status" value="1"/>
</dbReference>
<evidence type="ECO:0000259" key="10">
    <source>
        <dbReference type="PROSITE" id="PS50928"/>
    </source>
</evidence>
<dbReference type="Pfam" id="PF00528">
    <property type="entry name" value="BPD_transp_1"/>
    <property type="match status" value="1"/>
</dbReference>
<dbReference type="GO" id="GO:0015419">
    <property type="term" value="F:ABC-type sulfate transporter activity"/>
    <property type="evidence" value="ECO:0007669"/>
    <property type="project" value="InterPro"/>
</dbReference>
<dbReference type="InterPro" id="IPR005667">
    <property type="entry name" value="Sulph_transpt2"/>
</dbReference>
<dbReference type="InterPro" id="IPR000515">
    <property type="entry name" value="MetI-like"/>
</dbReference>
<comment type="subcellular location">
    <subcellularLocation>
        <location evidence="1 9">Cell membrane</location>
        <topology evidence="1 9">Multi-pass membrane protein</topology>
    </subcellularLocation>
</comment>
<dbReference type="Gene3D" id="1.10.3720.10">
    <property type="entry name" value="MetI-like"/>
    <property type="match status" value="1"/>
</dbReference>
<feature type="domain" description="ABC transmembrane type-1" evidence="10">
    <location>
        <begin position="10"/>
        <end position="213"/>
    </location>
</feature>
<evidence type="ECO:0000256" key="5">
    <source>
        <dbReference type="ARBA" id="ARBA00022989"/>
    </source>
</evidence>
<evidence type="ECO:0000256" key="1">
    <source>
        <dbReference type="ARBA" id="ARBA00004651"/>
    </source>
</evidence>
<feature type="transmembrane region" description="Helical" evidence="9">
    <location>
        <begin position="52"/>
        <end position="70"/>
    </location>
</feature>
<keyword evidence="5 9" id="KW-1133">Transmembrane helix</keyword>
<organism evidence="11 12">
    <name type="scientific">Pararhodospirillum photometricum DSM 122</name>
    <dbReference type="NCBI Taxonomy" id="1150469"/>
    <lineage>
        <taxon>Bacteria</taxon>
        <taxon>Pseudomonadati</taxon>
        <taxon>Pseudomonadota</taxon>
        <taxon>Alphaproteobacteria</taxon>
        <taxon>Rhodospirillales</taxon>
        <taxon>Rhodospirillaceae</taxon>
        <taxon>Pararhodospirillum</taxon>
    </lineage>
</organism>
<dbReference type="HOGENOM" id="CLU_016047_14_3_5"/>
<sequence>MQERETLFAAGLSLKTSLTALGLALLFGVPAAYVLARHAFPGKALIEGLLDLPMVTPPLIAGMGLLFLLGRDAPVGGLLADAGLAVLFSPAGIIVAQAYVALSVLVRGARAAFEAVDPEVAGVAATLGLSPGWVFLLIEVPMAGRGLVSAAVLGWARALGEFGATLMVAGATRLHTETLPMAIYLNIASGEPGIAIACALVLMTLALTLLLLLRALSSHPARGPSAHARPAA</sequence>
<dbReference type="EMBL" id="HE663493">
    <property type="protein sequence ID" value="CCG08513.1"/>
    <property type="molecule type" value="Genomic_DNA"/>
</dbReference>
<dbReference type="PATRIC" id="fig|1150469.3.peg.2123"/>
<feature type="transmembrane region" description="Helical" evidence="9">
    <location>
        <begin position="82"/>
        <end position="100"/>
    </location>
</feature>
<feature type="transmembrane region" description="Helical" evidence="9">
    <location>
        <begin position="192"/>
        <end position="213"/>
    </location>
</feature>
<dbReference type="CDD" id="cd06261">
    <property type="entry name" value="TM_PBP2"/>
    <property type="match status" value="1"/>
</dbReference>
<feature type="transmembrane region" description="Helical" evidence="9">
    <location>
        <begin position="150"/>
        <end position="172"/>
    </location>
</feature>
<dbReference type="eggNOG" id="COG0555">
    <property type="taxonomic scope" value="Bacteria"/>
</dbReference>
<keyword evidence="3 9" id="KW-0813">Transport</keyword>
<dbReference type="NCBIfam" id="TIGR01581">
    <property type="entry name" value="Mo_ABC_porter"/>
    <property type="match status" value="1"/>
</dbReference>
<comment type="similarity">
    <text evidence="9">Belongs to the binding-protein-dependent transport system permease family.</text>
</comment>
<evidence type="ECO:0000256" key="6">
    <source>
        <dbReference type="ARBA" id="ARBA00023032"/>
    </source>
</evidence>
<dbReference type="InterPro" id="IPR006469">
    <property type="entry name" value="NifC_ABC_porter"/>
</dbReference>
<proteinExistence type="inferred from homology"/>
<comment type="function">
    <text evidence="8">Part of the ABC transporter complex CysAWTP (TC 3.A.1.6.1) involved in sulfate/thiosulfate import. Probably responsible for the translocation of the substrate across the membrane.</text>
</comment>
<evidence type="ECO:0000313" key="12">
    <source>
        <dbReference type="Proteomes" id="UP000033220"/>
    </source>
</evidence>
<protein>
    <submittedName>
        <fullName evidence="11">Molybdate ABC transporter, permease protein</fullName>
    </submittedName>
</protein>